<dbReference type="SUPFAM" id="SSF50447">
    <property type="entry name" value="Translation proteins"/>
    <property type="match status" value="1"/>
</dbReference>
<dbReference type="SMART" id="SM00863">
    <property type="entry name" value="tRNA_SAD"/>
    <property type="match status" value="1"/>
</dbReference>
<comment type="cofactor">
    <cofactor evidence="1">
        <name>Zn(2+)</name>
        <dbReference type="ChEBI" id="CHEBI:29105"/>
    </cofactor>
</comment>
<dbReference type="InterPro" id="IPR009000">
    <property type="entry name" value="Transl_B-barrel_sf"/>
</dbReference>
<proteinExistence type="predicted"/>
<dbReference type="EMBL" id="JBHRUJ010000008">
    <property type="protein sequence ID" value="MFC3210613.1"/>
    <property type="molecule type" value="Genomic_DNA"/>
</dbReference>
<evidence type="ECO:0000313" key="7">
    <source>
        <dbReference type="Proteomes" id="UP001595625"/>
    </source>
</evidence>
<dbReference type="Proteomes" id="UP001595625">
    <property type="component" value="Unassembled WGS sequence"/>
</dbReference>
<dbReference type="InterPro" id="IPR018163">
    <property type="entry name" value="Thr/Ala-tRNA-synth_IIc_edit"/>
</dbReference>
<name>A0ABV7KMH2_PLAOK</name>
<accession>A0ABV7KMH2</accession>
<dbReference type="PANTHER" id="PTHR43462:SF1">
    <property type="entry name" value="ALANYL-TRNA EDITING PROTEIN AARSD1"/>
    <property type="match status" value="1"/>
</dbReference>
<comment type="caution">
    <text evidence="6">The sequence shown here is derived from an EMBL/GenBank/DDBJ whole genome shotgun (WGS) entry which is preliminary data.</text>
</comment>
<organism evidence="6 7">
    <name type="scientific">Planomicrobium okeanokoites</name>
    <name type="common">Planococcus okeanokoites</name>
    <name type="synonym">Flavobacterium okeanokoites</name>
    <dbReference type="NCBI Taxonomy" id="244"/>
    <lineage>
        <taxon>Bacteria</taxon>
        <taxon>Bacillati</taxon>
        <taxon>Bacillota</taxon>
        <taxon>Bacilli</taxon>
        <taxon>Bacillales</taxon>
        <taxon>Caryophanaceae</taxon>
        <taxon>Planomicrobium</taxon>
    </lineage>
</organism>
<evidence type="ECO:0000256" key="4">
    <source>
        <dbReference type="ARBA" id="ARBA00022833"/>
    </source>
</evidence>
<keyword evidence="7" id="KW-1185">Reference proteome</keyword>
<evidence type="ECO:0000256" key="2">
    <source>
        <dbReference type="ARBA" id="ARBA00004496"/>
    </source>
</evidence>
<keyword evidence="4" id="KW-0862">Zinc</keyword>
<dbReference type="Gene3D" id="3.30.980.10">
    <property type="entry name" value="Threonyl-trna Synthetase, Chain A, domain 2"/>
    <property type="match status" value="1"/>
</dbReference>
<dbReference type="InterPro" id="IPR018165">
    <property type="entry name" value="Ala-tRNA-synth_IIc_core"/>
</dbReference>
<evidence type="ECO:0000313" key="6">
    <source>
        <dbReference type="EMBL" id="MFC3210613.1"/>
    </source>
</evidence>
<dbReference type="PANTHER" id="PTHR43462">
    <property type="entry name" value="ALANYL-TRNA EDITING PROTEIN"/>
    <property type="match status" value="1"/>
</dbReference>
<dbReference type="SUPFAM" id="SSF55186">
    <property type="entry name" value="ThrRS/AlaRS common domain"/>
    <property type="match status" value="1"/>
</dbReference>
<protein>
    <submittedName>
        <fullName evidence="6">Alanyl-tRNA editing protein</fullName>
    </submittedName>
</protein>
<dbReference type="InterPro" id="IPR012947">
    <property type="entry name" value="tRNA_SAD"/>
</dbReference>
<evidence type="ECO:0000259" key="5">
    <source>
        <dbReference type="PROSITE" id="PS50860"/>
    </source>
</evidence>
<dbReference type="InterPro" id="IPR051335">
    <property type="entry name" value="Alanyl-tRNA_Editing_Enzymes"/>
</dbReference>
<sequence length="393" mass="43720">MTDRIYYQDAAIQTATAKVIAHGTDEKGNYATLDRSCFYPEGGGQPADTGMIGQTEVTDVQIINGEIRHYTADKLNNGEYELIIDWERRFDHMQQHTGQHLLSAVFEDELGMATKSFHLGAEKVSIDLDVPKISKEQVRSIEQKVNSLIYRQIPVETEWVTQEQASKMKLRKKPEVEGDIRLVKIADIDLNACGGTHLHNTAELGLLKIIRTEKAKGGTRVYFLAGKRAMAHFDLLQSIADQLTNSLNAPAAELPEAAEAVLNDRKTKEKQLRTISLEYLKLEAEKFKPDGNQLIMDFSGRPFKDVLQLAKLTAENNPSLYLFFFISEEGNERFVCAKGENAPGDMKCVLGKIIEDAGGKVGGTESLAQGGIKRDGGLEAYSGKFRNLIREII</sequence>
<keyword evidence="3" id="KW-0479">Metal-binding</keyword>
<comment type="subcellular location">
    <subcellularLocation>
        <location evidence="2">Cytoplasm</location>
    </subcellularLocation>
</comment>
<evidence type="ECO:0000256" key="1">
    <source>
        <dbReference type="ARBA" id="ARBA00001947"/>
    </source>
</evidence>
<evidence type="ECO:0000256" key="3">
    <source>
        <dbReference type="ARBA" id="ARBA00022723"/>
    </source>
</evidence>
<feature type="domain" description="Alanyl-transfer RNA synthetases family profile" evidence="5">
    <location>
        <begin position="1"/>
        <end position="220"/>
    </location>
</feature>
<dbReference type="Gene3D" id="3.10.310.40">
    <property type="match status" value="1"/>
</dbReference>
<dbReference type="Gene3D" id="2.40.30.130">
    <property type="match status" value="1"/>
</dbReference>
<reference evidence="7" key="1">
    <citation type="journal article" date="2019" name="Int. J. Syst. Evol. Microbiol.">
        <title>The Global Catalogue of Microorganisms (GCM) 10K type strain sequencing project: providing services to taxonomists for standard genome sequencing and annotation.</title>
        <authorList>
            <consortium name="The Broad Institute Genomics Platform"/>
            <consortium name="The Broad Institute Genome Sequencing Center for Infectious Disease"/>
            <person name="Wu L."/>
            <person name="Ma J."/>
        </authorList>
    </citation>
    <scope>NUCLEOTIDE SEQUENCE [LARGE SCALE GENOMIC DNA]</scope>
    <source>
        <strain evidence="7">CCM 320</strain>
    </source>
</reference>
<dbReference type="PROSITE" id="PS50860">
    <property type="entry name" value="AA_TRNA_LIGASE_II_ALA"/>
    <property type="match status" value="1"/>
</dbReference>
<dbReference type="Pfam" id="PF07973">
    <property type="entry name" value="tRNA_SAD"/>
    <property type="match status" value="1"/>
</dbReference>
<gene>
    <name evidence="6" type="ORF">ACFOEJ_05995</name>
</gene>
<dbReference type="RefSeq" id="WP_117313723.1">
    <property type="nucleotide sequence ID" value="NZ_CANMQG010000008.1"/>
</dbReference>